<proteinExistence type="inferred from homology"/>
<dbReference type="InterPro" id="IPR029045">
    <property type="entry name" value="ClpP/crotonase-like_dom_sf"/>
</dbReference>
<evidence type="ECO:0008006" key="5">
    <source>
        <dbReference type="Google" id="ProtNLM"/>
    </source>
</evidence>
<dbReference type="InterPro" id="IPR018376">
    <property type="entry name" value="Enoyl-CoA_hyd/isom_CS"/>
</dbReference>
<dbReference type="GO" id="GO:0005739">
    <property type="term" value="C:mitochondrion"/>
    <property type="evidence" value="ECO:0000318"/>
    <property type="project" value="GO_Central"/>
</dbReference>
<dbReference type="InParanoid" id="A0A0D1E0P3"/>
<dbReference type="CDD" id="cd06558">
    <property type="entry name" value="crotonase-like"/>
    <property type="match status" value="1"/>
</dbReference>
<dbReference type="STRING" id="237631.A0A0D1E0P3"/>
<accession>A0A0D1E0P3</accession>
<dbReference type="GO" id="GO:0006635">
    <property type="term" value="P:fatty acid beta-oxidation"/>
    <property type="evidence" value="ECO:0000318"/>
    <property type="project" value="GO_Central"/>
</dbReference>
<dbReference type="PANTHER" id="PTHR11941:SF54">
    <property type="entry name" value="ENOYL-COA HYDRATASE, MITOCHONDRIAL"/>
    <property type="match status" value="1"/>
</dbReference>
<organism evidence="3 4">
    <name type="scientific">Mycosarcoma maydis</name>
    <name type="common">Corn smut fungus</name>
    <name type="synonym">Ustilago maydis</name>
    <dbReference type="NCBI Taxonomy" id="5270"/>
    <lineage>
        <taxon>Eukaryota</taxon>
        <taxon>Fungi</taxon>
        <taxon>Dikarya</taxon>
        <taxon>Basidiomycota</taxon>
        <taxon>Ustilaginomycotina</taxon>
        <taxon>Ustilaginomycetes</taxon>
        <taxon>Ustilaginales</taxon>
        <taxon>Ustilaginaceae</taxon>
        <taxon>Mycosarcoma</taxon>
    </lineage>
</organism>
<dbReference type="RefSeq" id="XP_011389121.1">
    <property type="nucleotide sequence ID" value="XM_011390819.1"/>
</dbReference>
<dbReference type="GeneID" id="23563431"/>
<dbReference type="Gene3D" id="3.90.226.10">
    <property type="entry name" value="2-enoyl-CoA Hydratase, Chain A, domain 1"/>
    <property type="match status" value="1"/>
</dbReference>
<evidence type="ECO:0000313" key="3">
    <source>
        <dbReference type="EMBL" id="KIS69431.1"/>
    </source>
</evidence>
<dbReference type="OrthoDB" id="410701at2759"/>
<dbReference type="AlphaFoldDB" id="A0A0D1E0P3"/>
<evidence type="ECO:0000256" key="1">
    <source>
        <dbReference type="ARBA" id="ARBA00005254"/>
    </source>
</evidence>
<dbReference type="KEGG" id="uma:UMAG_02762"/>
<dbReference type="Proteomes" id="UP000000561">
    <property type="component" value="Chromosome 6"/>
</dbReference>
<dbReference type="FunFam" id="3.90.226.10:FF:000171">
    <property type="entry name" value="Enoyl-CoA hydratase"/>
    <property type="match status" value="1"/>
</dbReference>
<comment type="similarity">
    <text evidence="1 2">Belongs to the enoyl-CoA hydratase/isomerase family.</text>
</comment>
<evidence type="ECO:0000256" key="2">
    <source>
        <dbReference type="RuleBase" id="RU003707"/>
    </source>
</evidence>
<dbReference type="PANTHER" id="PTHR11941">
    <property type="entry name" value="ENOYL-COA HYDRATASE-RELATED"/>
    <property type="match status" value="1"/>
</dbReference>
<sequence>MTKWEQITPHLQTTRPHDDVLVISLSNPPYNFLNRAIFDELKQVINSLDTQTTRGVVLTSHLDQVFVTHYSVQEIVDFGNKMPAWMPTPSWLIRTALQVESWSAVLGFRWLTRKTMFAGVADLNLYHEVTHLIRSKPQVFVAAINGLCYGGGCEFALACDYRVVIDTDSAIMGQLESLIGLIPGGGGTQFLSRALGTAKALELCLEGKSITPAEALELGLVNKVVAKNKLEAEAVELARHISRRSPFATQAIKDSVHTGSSLSFRQGLLREKTWFARAALVPESQQAMAKYIDHLNTAKPQTQEDFESIMLPFQQGLFHDFTPGSARRDAQAYATSKHD</sequence>
<gene>
    <name evidence="3" type="ORF">UMAG_02762</name>
</gene>
<dbReference type="eggNOG" id="KOG1680">
    <property type="taxonomic scope" value="Eukaryota"/>
</dbReference>
<reference evidence="3 4" key="1">
    <citation type="journal article" date="2006" name="Nature">
        <title>Insights from the genome of the biotrophic fungal plant pathogen Ustilago maydis.</title>
        <authorList>
            <person name="Kamper J."/>
            <person name="Kahmann R."/>
            <person name="Bolker M."/>
            <person name="Ma L.J."/>
            <person name="Brefort T."/>
            <person name="Saville B.J."/>
            <person name="Banuett F."/>
            <person name="Kronstad J.W."/>
            <person name="Gold S.E."/>
            <person name="Muller O."/>
            <person name="Perlin M.H."/>
            <person name="Wosten H.A."/>
            <person name="de Vries R."/>
            <person name="Ruiz-Herrera J."/>
            <person name="Reynaga-Pena C.G."/>
            <person name="Snetselaar K."/>
            <person name="McCann M."/>
            <person name="Perez-Martin J."/>
            <person name="Feldbrugge M."/>
            <person name="Basse C.W."/>
            <person name="Steinberg G."/>
            <person name="Ibeas J.I."/>
            <person name="Holloman W."/>
            <person name="Guzman P."/>
            <person name="Farman M."/>
            <person name="Stajich J.E."/>
            <person name="Sentandreu R."/>
            <person name="Gonzalez-Prieto J.M."/>
            <person name="Kennell J.C."/>
            <person name="Molina L."/>
            <person name="Schirawski J."/>
            <person name="Mendoza-Mendoza A."/>
            <person name="Greilinger D."/>
            <person name="Munch K."/>
            <person name="Rossel N."/>
            <person name="Scherer M."/>
            <person name="Vranes M."/>
            <person name="Ladendorf O."/>
            <person name="Vincon V."/>
            <person name="Fuchs U."/>
            <person name="Sandrock B."/>
            <person name="Meng S."/>
            <person name="Ho E.C."/>
            <person name="Cahill M.J."/>
            <person name="Boyce K.J."/>
            <person name="Klose J."/>
            <person name="Klosterman S.J."/>
            <person name="Deelstra H.J."/>
            <person name="Ortiz-Castellanos L."/>
            <person name="Li W."/>
            <person name="Sanchez-Alonso P."/>
            <person name="Schreier P.H."/>
            <person name="Hauser-Hahn I."/>
            <person name="Vaupel M."/>
            <person name="Koopmann E."/>
            <person name="Friedrich G."/>
            <person name="Voss H."/>
            <person name="Schluter T."/>
            <person name="Margolis J."/>
            <person name="Platt D."/>
            <person name="Swimmer C."/>
            <person name="Gnirke A."/>
            <person name="Chen F."/>
            <person name="Vysotskaia V."/>
            <person name="Mannhaupt G."/>
            <person name="Guldener U."/>
            <person name="Munsterkotter M."/>
            <person name="Haase D."/>
            <person name="Oesterheld M."/>
            <person name="Mewes H.W."/>
            <person name="Mauceli E.W."/>
            <person name="DeCaprio D."/>
            <person name="Wade C.M."/>
            <person name="Butler J."/>
            <person name="Young S."/>
            <person name="Jaffe D.B."/>
            <person name="Calvo S."/>
            <person name="Nusbaum C."/>
            <person name="Galagan J."/>
            <person name="Birren B.W."/>
        </authorList>
    </citation>
    <scope>NUCLEOTIDE SEQUENCE [LARGE SCALE GENOMIC DNA]</scope>
    <source>
        <strain evidence="4">DSM 14603 / FGSC 9021 / UM521</strain>
    </source>
</reference>
<keyword evidence="4" id="KW-1185">Reference proteome</keyword>
<dbReference type="VEuPathDB" id="FungiDB:UMAG_02762"/>
<dbReference type="EMBL" id="CM003145">
    <property type="protein sequence ID" value="KIS69431.1"/>
    <property type="molecule type" value="Genomic_DNA"/>
</dbReference>
<protein>
    <recommendedName>
        <fullName evidence="5">Enoyl-CoA hydratase</fullName>
    </recommendedName>
</protein>
<name>A0A0D1E0P3_MYCMD</name>
<evidence type="ECO:0000313" key="4">
    <source>
        <dbReference type="Proteomes" id="UP000000561"/>
    </source>
</evidence>
<dbReference type="SUPFAM" id="SSF52096">
    <property type="entry name" value="ClpP/crotonase"/>
    <property type="match status" value="1"/>
</dbReference>
<dbReference type="InterPro" id="IPR001753">
    <property type="entry name" value="Enoyl-CoA_hydra/iso"/>
</dbReference>
<dbReference type="GO" id="GO:0003824">
    <property type="term" value="F:catalytic activity"/>
    <property type="evidence" value="ECO:0007669"/>
    <property type="project" value="InterPro"/>
</dbReference>
<dbReference type="Pfam" id="PF00378">
    <property type="entry name" value="ECH_1"/>
    <property type="match status" value="1"/>
</dbReference>
<dbReference type="PROSITE" id="PS00166">
    <property type="entry name" value="ENOYL_COA_HYDRATASE"/>
    <property type="match status" value="1"/>
</dbReference>